<reference evidence="1" key="1">
    <citation type="submission" date="2021-03" db="EMBL/GenBank/DDBJ databases">
        <authorList>
            <person name="Bekaert M."/>
        </authorList>
    </citation>
    <scope>NUCLEOTIDE SEQUENCE</scope>
</reference>
<dbReference type="SUPFAM" id="SSF63825">
    <property type="entry name" value="YWTD domain"/>
    <property type="match status" value="1"/>
</dbReference>
<evidence type="ECO:0000313" key="2">
    <source>
        <dbReference type="Proteomes" id="UP000683360"/>
    </source>
</evidence>
<dbReference type="Proteomes" id="UP000683360">
    <property type="component" value="Unassembled WGS sequence"/>
</dbReference>
<name>A0A8S3Q2R6_MYTED</name>
<dbReference type="InterPro" id="IPR011042">
    <property type="entry name" value="6-blade_b-propeller_TolB-like"/>
</dbReference>
<dbReference type="Gene3D" id="2.120.10.30">
    <property type="entry name" value="TolB, C-terminal domain"/>
    <property type="match status" value="1"/>
</dbReference>
<proteinExistence type="predicted"/>
<sequence>MKIFKDMQDDLHTVTQHTLQFFLGVHQIGRKVLEYQRCVEDIENNDMANVVDIKIKQIGEIQKILSVLESLKSFGEVEVSKSDVSIKREINGKLQKQLPIFGEAWIVTQISKNTIAITYPYDGIIKIFNIEDEIMIKVIKLHNYCCGISFFNESLAVGLGSKAVYCINESGKQIWQYEHDLEGPRGLRNDTFGNVIVADYKSNKIIAISKDGQDSKVLVRQACGLDRPMFICLRNDLSSGFVCDGDEKYFAKFNLSYN</sequence>
<accession>A0A8S3Q2R6</accession>
<dbReference type="EMBL" id="CAJPWZ010000285">
    <property type="protein sequence ID" value="CAG2189112.1"/>
    <property type="molecule type" value="Genomic_DNA"/>
</dbReference>
<keyword evidence="2" id="KW-1185">Reference proteome</keyword>
<evidence type="ECO:0000313" key="1">
    <source>
        <dbReference type="EMBL" id="CAG2189112.1"/>
    </source>
</evidence>
<organism evidence="1 2">
    <name type="scientific">Mytilus edulis</name>
    <name type="common">Blue mussel</name>
    <dbReference type="NCBI Taxonomy" id="6550"/>
    <lineage>
        <taxon>Eukaryota</taxon>
        <taxon>Metazoa</taxon>
        <taxon>Spiralia</taxon>
        <taxon>Lophotrochozoa</taxon>
        <taxon>Mollusca</taxon>
        <taxon>Bivalvia</taxon>
        <taxon>Autobranchia</taxon>
        <taxon>Pteriomorphia</taxon>
        <taxon>Mytilida</taxon>
        <taxon>Mytiloidea</taxon>
        <taxon>Mytilidae</taxon>
        <taxon>Mytilinae</taxon>
        <taxon>Mytilus</taxon>
    </lineage>
</organism>
<protein>
    <submittedName>
        <fullName evidence="1">Uncharacterized protein</fullName>
    </submittedName>
</protein>
<dbReference type="OrthoDB" id="6071540at2759"/>
<dbReference type="AlphaFoldDB" id="A0A8S3Q2R6"/>
<gene>
    <name evidence="1" type="ORF">MEDL_4553</name>
</gene>
<comment type="caution">
    <text evidence="1">The sequence shown here is derived from an EMBL/GenBank/DDBJ whole genome shotgun (WGS) entry which is preliminary data.</text>
</comment>